<proteinExistence type="predicted"/>
<dbReference type="PANTHER" id="PTHR36437">
    <property type="entry name" value="GLYOXALASE/BLEOMYCIN RESISTANCE PROTEIN/DIOXYGENASE"/>
    <property type="match status" value="1"/>
</dbReference>
<dbReference type="EMBL" id="BJFL01000001">
    <property type="protein sequence ID" value="GDY28446.1"/>
    <property type="molecule type" value="Genomic_DNA"/>
</dbReference>
<keyword evidence="2" id="KW-0223">Dioxygenase</keyword>
<comment type="caution">
    <text evidence="2">The sequence shown here is derived from an EMBL/GenBank/DDBJ whole genome shotgun (WGS) entry which is preliminary data.</text>
</comment>
<dbReference type="Proteomes" id="UP000298860">
    <property type="component" value="Unassembled WGS sequence"/>
</dbReference>
<keyword evidence="2" id="KW-0560">Oxidoreductase</keyword>
<dbReference type="Pfam" id="PF00903">
    <property type="entry name" value="Glyoxalase"/>
    <property type="match status" value="1"/>
</dbReference>
<evidence type="ECO:0000313" key="2">
    <source>
        <dbReference type="EMBL" id="GDY28446.1"/>
    </source>
</evidence>
<dbReference type="PANTHER" id="PTHR36437:SF2">
    <property type="entry name" value="GLYOXALASE_BLEOMYCIN RESISTANCE PROTEIN_DIOXYGENASE"/>
    <property type="match status" value="1"/>
</dbReference>
<dbReference type="GO" id="GO:0051213">
    <property type="term" value="F:dioxygenase activity"/>
    <property type="evidence" value="ECO:0007669"/>
    <property type="project" value="UniProtKB-KW"/>
</dbReference>
<dbReference type="CDD" id="cd07263">
    <property type="entry name" value="VOC_like"/>
    <property type="match status" value="1"/>
</dbReference>
<dbReference type="Gene3D" id="3.10.180.10">
    <property type="entry name" value="2,3-Dihydroxybiphenyl 1,2-Dioxygenase, domain 1"/>
    <property type="match status" value="1"/>
</dbReference>
<reference evidence="3" key="1">
    <citation type="submission" date="2019-04" db="EMBL/GenBank/DDBJ databases">
        <title>Draft genome sequence of Pseudonocardiaceae bacterium SL3-2-4.</title>
        <authorList>
            <person name="Ningsih F."/>
            <person name="Yokota A."/>
            <person name="Sakai Y."/>
            <person name="Nanatani K."/>
            <person name="Yabe S."/>
            <person name="Oetari A."/>
            <person name="Sjamsuridzal W."/>
        </authorList>
    </citation>
    <scope>NUCLEOTIDE SEQUENCE [LARGE SCALE GENOMIC DNA]</scope>
    <source>
        <strain evidence="3">SL3-2-4</strain>
    </source>
</reference>
<dbReference type="SUPFAM" id="SSF54593">
    <property type="entry name" value="Glyoxalase/Bleomycin resistance protein/Dihydroxybiphenyl dioxygenase"/>
    <property type="match status" value="1"/>
</dbReference>
<keyword evidence="3" id="KW-1185">Reference proteome</keyword>
<evidence type="ECO:0000259" key="1">
    <source>
        <dbReference type="PROSITE" id="PS51819"/>
    </source>
</evidence>
<dbReference type="InterPro" id="IPR029068">
    <property type="entry name" value="Glyas_Bleomycin-R_OHBP_Dase"/>
</dbReference>
<protein>
    <submittedName>
        <fullName evidence="2">Extradiol dioxygenase</fullName>
    </submittedName>
</protein>
<dbReference type="RefSeq" id="WP_137811674.1">
    <property type="nucleotide sequence ID" value="NZ_BJFL01000001.1"/>
</dbReference>
<dbReference type="InterPro" id="IPR004360">
    <property type="entry name" value="Glyas_Fos-R_dOase_dom"/>
</dbReference>
<organism evidence="2 3">
    <name type="scientific">Gandjariella thermophila</name>
    <dbReference type="NCBI Taxonomy" id="1931992"/>
    <lineage>
        <taxon>Bacteria</taxon>
        <taxon>Bacillati</taxon>
        <taxon>Actinomycetota</taxon>
        <taxon>Actinomycetes</taxon>
        <taxon>Pseudonocardiales</taxon>
        <taxon>Pseudonocardiaceae</taxon>
        <taxon>Gandjariella</taxon>
    </lineage>
</organism>
<dbReference type="InterPro" id="IPR037523">
    <property type="entry name" value="VOC_core"/>
</dbReference>
<dbReference type="AlphaFoldDB" id="A0A4D4J1P3"/>
<gene>
    <name evidence="2" type="ORF">GTS_00790</name>
</gene>
<dbReference type="OrthoDB" id="9794917at2"/>
<feature type="domain" description="VOC" evidence="1">
    <location>
        <begin position="4"/>
        <end position="128"/>
    </location>
</feature>
<sequence>MMSHLHSTTIIVGDQEEALRFYVDTLGWEKREDNQMGPVMRFLTVVPPGEKTGIVLGQPEVYGQQPPSRVGAEGNTGISLITSDIAATYAELSARGVTFKNPPETMPWGAKVTWFSDPFGNEFFLVEE</sequence>
<evidence type="ECO:0000313" key="3">
    <source>
        <dbReference type="Proteomes" id="UP000298860"/>
    </source>
</evidence>
<dbReference type="PROSITE" id="PS51819">
    <property type="entry name" value="VOC"/>
    <property type="match status" value="1"/>
</dbReference>
<name>A0A4D4J1P3_9PSEU</name>
<accession>A0A4D4J1P3</accession>